<name>A0A6A7BLX6_9PLEO</name>
<proteinExistence type="predicted"/>
<dbReference type="SUPFAM" id="SSF48056">
    <property type="entry name" value="Di-copper centre-containing domain"/>
    <property type="match status" value="1"/>
</dbReference>
<feature type="domain" description="Tyrosinase copper-binding" evidence="4">
    <location>
        <begin position="121"/>
        <end position="138"/>
    </location>
</feature>
<keyword evidence="2" id="KW-0186">Copper</keyword>
<dbReference type="PANTHER" id="PTHR11474:SF126">
    <property type="entry name" value="TYROSINASE-LIKE PROTEIN TYR-1-RELATED"/>
    <property type="match status" value="1"/>
</dbReference>
<dbReference type="Pfam" id="PF00264">
    <property type="entry name" value="Tyrosinase"/>
    <property type="match status" value="1"/>
</dbReference>
<dbReference type="Proteomes" id="UP000799423">
    <property type="component" value="Unassembled WGS sequence"/>
</dbReference>
<evidence type="ECO:0000313" key="6">
    <source>
        <dbReference type="Proteomes" id="UP000799423"/>
    </source>
</evidence>
<evidence type="ECO:0000313" key="5">
    <source>
        <dbReference type="EMBL" id="KAF2855807.1"/>
    </source>
</evidence>
<dbReference type="GO" id="GO:0016491">
    <property type="term" value="F:oxidoreductase activity"/>
    <property type="evidence" value="ECO:0007669"/>
    <property type="project" value="InterPro"/>
</dbReference>
<sequence>MAPSYEAVPSDEYAEKSEKGYGFIYNLTVIRPYILRAYSVLISVILLCVLLVNTFPASPADQECQRPAFRREWRTLNDHEKRDYLQAVQCLRDVKSRVGTKYSLSEDFAYVHAQGSGIKTHNTARFLVWHRYYLHVYEEALRNDCGYSGNLPYWDWTKDLRHIYNAPIWGSDDISFGTNGTGDTSPVPGELRGSCVTDGPFANMTLHYLGLKEQEHCFSRGFASEDLLHNLTSWLRPQIIEKLLLMPRYEDFNGYLEHHTHLAIPGIIQGDLVTFTSPNDPVLFLHHAQLDRLWSIWQQSTPKRMVDYGGPLHRDVPTSEAAAHSSDILRMDGLAPDISVKSILNTRKGRLCYTYN</sequence>
<keyword evidence="3" id="KW-0812">Transmembrane</keyword>
<dbReference type="PRINTS" id="PR00092">
    <property type="entry name" value="TYROSINASE"/>
</dbReference>
<evidence type="ECO:0000259" key="4">
    <source>
        <dbReference type="PROSITE" id="PS00497"/>
    </source>
</evidence>
<dbReference type="AlphaFoldDB" id="A0A6A7BLX6"/>
<dbReference type="InterPro" id="IPR008922">
    <property type="entry name" value="Di-copper_centre_dom_sf"/>
</dbReference>
<evidence type="ECO:0000256" key="2">
    <source>
        <dbReference type="ARBA" id="ARBA00023008"/>
    </source>
</evidence>
<dbReference type="InterPro" id="IPR002227">
    <property type="entry name" value="Tyrosinase_Cu-bd"/>
</dbReference>
<reference evidence="5" key="1">
    <citation type="submission" date="2020-01" db="EMBL/GenBank/DDBJ databases">
        <authorList>
            <consortium name="DOE Joint Genome Institute"/>
            <person name="Haridas S."/>
            <person name="Albert R."/>
            <person name="Binder M."/>
            <person name="Bloem J."/>
            <person name="Labutti K."/>
            <person name="Salamov A."/>
            <person name="Andreopoulos B."/>
            <person name="Baker S.E."/>
            <person name="Barry K."/>
            <person name="Bills G."/>
            <person name="Bluhm B.H."/>
            <person name="Cannon C."/>
            <person name="Castanera R."/>
            <person name="Culley D.E."/>
            <person name="Daum C."/>
            <person name="Ezra D."/>
            <person name="Gonzalez J.B."/>
            <person name="Henrissat B."/>
            <person name="Kuo A."/>
            <person name="Liang C."/>
            <person name="Lipzen A."/>
            <person name="Lutzoni F."/>
            <person name="Magnuson J."/>
            <person name="Mondo S."/>
            <person name="Nolan M."/>
            <person name="Ohm R."/>
            <person name="Pangilinan J."/>
            <person name="Park H.-J."/>
            <person name="Ramirez L."/>
            <person name="Alfaro M."/>
            <person name="Sun H."/>
            <person name="Tritt A."/>
            <person name="Yoshinaga Y."/>
            <person name="Zwiers L.-H."/>
            <person name="Turgeon B.G."/>
            <person name="Goodwin S.B."/>
            <person name="Spatafora J.W."/>
            <person name="Crous P.W."/>
            <person name="Grigoriev I.V."/>
        </authorList>
    </citation>
    <scope>NUCLEOTIDE SEQUENCE</scope>
    <source>
        <strain evidence="5">IPT5</strain>
    </source>
</reference>
<keyword evidence="6" id="KW-1185">Reference proteome</keyword>
<dbReference type="OrthoDB" id="6132182at2759"/>
<keyword evidence="3" id="KW-0472">Membrane</keyword>
<keyword evidence="3" id="KW-1133">Transmembrane helix</keyword>
<dbReference type="PROSITE" id="PS00497">
    <property type="entry name" value="TYROSINASE_1"/>
    <property type="match status" value="1"/>
</dbReference>
<organism evidence="5 6">
    <name type="scientific">Plenodomus tracheiphilus IPT5</name>
    <dbReference type="NCBI Taxonomy" id="1408161"/>
    <lineage>
        <taxon>Eukaryota</taxon>
        <taxon>Fungi</taxon>
        <taxon>Dikarya</taxon>
        <taxon>Ascomycota</taxon>
        <taxon>Pezizomycotina</taxon>
        <taxon>Dothideomycetes</taxon>
        <taxon>Pleosporomycetidae</taxon>
        <taxon>Pleosporales</taxon>
        <taxon>Pleosporineae</taxon>
        <taxon>Leptosphaeriaceae</taxon>
        <taxon>Plenodomus</taxon>
    </lineage>
</organism>
<dbReference type="InterPro" id="IPR050316">
    <property type="entry name" value="Tyrosinase/Hemocyanin"/>
</dbReference>
<gene>
    <name evidence="5" type="ORF">T440DRAFT_385793</name>
</gene>
<evidence type="ECO:0000256" key="3">
    <source>
        <dbReference type="SAM" id="Phobius"/>
    </source>
</evidence>
<keyword evidence="1" id="KW-0479">Metal-binding</keyword>
<dbReference type="PANTHER" id="PTHR11474">
    <property type="entry name" value="TYROSINASE FAMILY MEMBER"/>
    <property type="match status" value="1"/>
</dbReference>
<accession>A0A6A7BLX6</accession>
<evidence type="ECO:0000256" key="1">
    <source>
        <dbReference type="ARBA" id="ARBA00022723"/>
    </source>
</evidence>
<feature type="transmembrane region" description="Helical" evidence="3">
    <location>
        <begin position="33"/>
        <end position="55"/>
    </location>
</feature>
<dbReference type="GO" id="GO:0046872">
    <property type="term" value="F:metal ion binding"/>
    <property type="evidence" value="ECO:0007669"/>
    <property type="project" value="UniProtKB-KW"/>
</dbReference>
<dbReference type="EMBL" id="MU006290">
    <property type="protein sequence ID" value="KAF2855807.1"/>
    <property type="molecule type" value="Genomic_DNA"/>
</dbReference>
<dbReference type="Gene3D" id="1.10.1280.10">
    <property type="entry name" value="Di-copper center containing domain from catechol oxidase"/>
    <property type="match status" value="1"/>
</dbReference>
<protein>
    <submittedName>
        <fullName evidence="5">Di-copper centre-containing protein</fullName>
    </submittedName>
</protein>